<comment type="similarity">
    <text evidence="2">Belongs to the peptidase M13 family.</text>
</comment>
<comment type="cofactor">
    <cofactor evidence="1">
        <name>Zn(2+)</name>
        <dbReference type="ChEBI" id="CHEBI:29105"/>
    </cofactor>
</comment>
<accession>A0AA36M6U4</accession>
<dbReference type="PANTHER" id="PTHR11733:SF237">
    <property type="entry name" value="NEPRILYSIN-LIKE 4"/>
    <property type="match status" value="1"/>
</dbReference>
<dbReference type="GO" id="GO:0046872">
    <property type="term" value="F:metal ion binding"/>
    <property type="evidence" value="ECO:0007669"/>
    <property type="project" value="UniProtKB-KW"/>
</dbReference>
<evidence type="ECO:0000256" key="3">
    <source>
        <dbReference type="ARBA" id="ARBA00022670"/>
    </source>
</evidence>
<dbReference type="PANTHER" id="PTHR11733">
    <property type="entry name" value="ZINC METALLOPROTEASE FAMILY M13 NEPRILYSIN-RELATED"/>
    <property type="match status" value="1"/>
</dbReference>
<dbReference type="GO" id="GO:0016485">
    <property type="term" value="P:protein processing"/>
    <property type="evidence" value="ECO:0007669"/>
    <property type="project" value="TreeGrafter"/>
</dbReference>
<dbReference type="Gene3D" id="1.10.1380.10">
    <property type="entry name" value="Neutral endopeptidase , domain2"/>
    <property type="match status" value="1"/>
</dbReference>
<keyword evidence="7" id="KW-0482">Metalloprotease</keyword>
<dbReference type="CDD" id="cd08662">
    <property type="entry name" value="M13"/>
    <property type="match status" value="1"/>
</dbReference>
<evidence type="ECO:0000259" key="8">
    <source>
        <dbReference type="Pfam" id="PF01431"/>
    </source>
</evidence>
<dbReference type="InterPro" id="IPR024079">
    <property type="entry name" value="MetalloPept_cat_dom_sf"/>
</dbReference>
<sequence>MRWWFFYFWSWSRWYEDDVEIGSSDGYKIASDMLMNSINFSIDPCDNFFEFTCGNWIAKNPIKKHMSTSSQFDLLEDQVNEQIRGILVSNETFRSKSITALKAVYKKCMDTDKLNRRGAKRLIAEVKRRFAWPIIDGDKKWREKDYDLTSLLIHFDQAGLRMGHSEYYLDMKTYGKKVEALKRYLIRQVKLFQRDGGRPTYKKKIEKGVNEMIDLEIKLAKILVPEEDRRNWTRMYNLRHLSDMQKLMPLVNWTRYLLAVAPSYSHNYLKSNPEIIIREVDYMRNISKLLRRVKPRIITNYVLMRLSEDWEGEMGEDYENIAVKFDRIMYGKKEKPPREIYCIRHTVSLLQYATSAVYVRKMFNQKSKAVVLEMINDIRRAFREMLSTNKWINSSRNAALEKTDSMLSQVGYPNFILNDEKLDKYYDGLDVRESDSYSEMLDKVARWHIEHSFKQLMKPADRHEYDFNSAKVNAYYSLTSNSIQIPAAILQAPFFHHTFPRALNYGAIGSTIAHEISHAFDDEGSQYDAIGNLREWWDADVKKKYQKRAQCLIDQYGEIEVPGTGQKINGELTVGENIADNAGVKLAYRAYKAYLRKHGEEKKIRGLEGYSSEQIFFMGYAVSSCGDDTKDELIDSLLTTPHSPMRYRVNQVLANQRGFAAAFSCEKGSKMNPEKRCGVW</sequence>
<dbReference type="PRINTS" id="PR00786">
    <property type="entry name" value="NEPRILYSIN"/>
</dbReference>
<dbReference type="GO" id="GO:0004222">
    <property type="term" value="F:metalloendopeptidase activity"/>
    <property type="evidence" value="ECO:0007669"/>
    <property type="project" value="InterPro"/>
</dbReference>
<name>A0AA36M6U4_CYLNA</name>
<gene>
    <name evidence="10" type="ORF">CYNAS_LOCUS11838</name>
</gene>
<keyword evidence="6" id="KW-0862">Zinc</keyword>
<dbReference type="Gene3D" id="3.40.390.10">
    <property type="entry name" value="Collagenase (Catalytic Domain)"/>
    <property type="match status" value="1"/>
</dbReference>
<keyword evidence="11" id="KW-1185">Reference proteome</keyword>
<evidence type="ECO:0000256" key="7">
    <source>
        <dbReference type="ARBA" id="ARBA00023049"/>
    </source>
</evidence>
<evidence type="ECO:0000259" key="9">
    <source>
        <dbReference type="Pfam" id="PF05649"/>
    </source>
</evidence>
<dbReference type="EMBL" id="CATQJL010000223">
    <property type="protein sequence ID" value="CAJ0599855.1"/>
    <property type="molecule type" value="Genomic_DNA"/>
</dbReference>
<evidence type="ECO:0000256" key="1">
    <source>
        <dbReference type="ARBA" id="ARBA00001947"/>
    </source>
</evidence>
<evidence type="ECO:0000313" key="10">
    <source>
        <dbReference type="EMBL" id="CAJ0599855.1"/>
    </source>
</evidence>
<keyword evidence="5" id="KW-0378">Hydrolase</keyword>
<reference evidence="10" key="1">
    <citation type="submission" date="2023-07" db="EMBL/GenBank/DDBJ databases">
        <authorList>
            <consortium name="CYATHOMIX"/>
        </authorList>
    </citation>
    <scope>NUCLEOTIDE SEQUENCE</scope>
    <source>
        <strain evidence="10">N/A</strain>
    </source>
</reference>
<comment type="caution">
    <text evidence="10">The sequence shown here is derived from an EMBL/GenBank/DDBJ whole genome shotgun (WGS) entry which is preliminary data.</text>
</comment>
<keyword evidence="3" id="KW-0645">Protease</keyword>
<dbReference type="InterPro" id="IPR018497">
    <property type="entry name" value="Peptidase_M13_C"/>
</dbReference>
<protein>
    <submittedName>
        <fullName evidence="10">Uncharacterized protein</fullName>
    </submittedName>
</protein>
<feature type="domain" description="Peptidase M13 C-terminal" evidence="8">
    <location>
        <begin position="473"/>
        <end position="678"/>
    </location>
</feature>
<proteinExistence type="inferred from homology"/>
<dbReference type="Pfam" id="PF01431">
    <property type="entry name" value="Peptidase_M13"/>
    <property type="match status" value="1"/>
</dbReference>
<evidence type="ECO:0000256" key="6">
    <source>
        <dbReference type="ARBA" id="ARBA00022833"/>
    </source>
</evidence>
<evidence type="ECO:0000256" key="2">
    <source>
        <dbReference type="ARBA" id="ARBA00007357"/>
    </source>
</evidence>
<evidence type="ECO:0000256" key="5">
    <source>
        <dbReference type="ARBA" id="ARBA00022801"/>
    </source>
</evidence>
<dbReference type="InterPro" id="IPR042089">
    <property type="entry name" value="Peptidase_M13_dom_2"/>
</dbReference>
<dbReference type="GO" id="GO:0005886">
    <property type="term" value="C:plasma membrane"/>
    <property type="evidence" value="ECO:0007669"/>
    <property type="project" value="TreeGrafter"/>
</dbReference>
<evidence type="ECO:0000256" key="4">
    <source>
        <dbReference type="ARBA" id="ARBA00022723"/>
    </source>
</evidence>
<evidence type="ECO:0000313" key="11">
    <source>
        <dbReference type="Proteomes" id="UP001176961"/>
    </source>
</evidence>
<feature type="domain" description="Peptidase M13 N-terminal" evidence="9">
    <location>
        <begin position="149"/>
        <end position="413"/>
    </location>
</feature>
<keyword evidence="4" id="KW-0479">Metal-binding</keyword>
<dbReference type="InterPro" id="IPR000718">
    <property type="entry name" value="Peptidase_M13"/>
</dbReference>
<dbReference type="AlphaFoldDB" id="A0AA36M6U4"/>
<dbReference type="SUPFAM" id="SSF55486">
    <property type="entry name" value="Metalloproteases ('zincins'), catalytic domain"/>
    <property type="match status" value="1"/>
</dbReference>
<dbReference type="InterPro" id="IPR008753">
    <property type="entry name" value="Peptidase_M13_N"/>
</dbReference>
<organism evidence="10 11">
    <name type="scientific">Cylicocyclus nassatus</name>
    <name type="common">Nematode worm</name>
    <dbReference type="NCBI Taxonomy" id="53992"/>
    <lineage>
        <taxon>Eukaryota</taxon>
        <taxon>Metazoa</taxon>
        <taxon>Ecdysozoa</taxon>
        <taxon>Nematoda</taxon>
        <taxon>Chromadorea</taxon>
        <taxon>Rhabditida</taxon>
        <taxon>Rhabditina</taxon>
        <taxon>Rhabditomorpha</taxon>
        <taxon>Strongyloidea</taxon>
        <taxon>Strongylidae</taxon>
        <taxon>Cylicocyclus</taxon>
    </lineage>
</organism>
<dbReference type="PROSITE" id="PS51885">
    <property type="entry name" value="NEPRILYSIN"/>
    <property type="match status" value="1"/>
</dbReference>
<dbReference type="Pfam" id="PF05649">
    <property type="entry name" value="Peptidase_M13_N"/>
    <property type="match status" value="1"/>
</dbReference>
<dbReference type="Proteomes" id="UP001176961">
    <property type="component" value="Unassembled WGS sequence"/>
</dbReference>